<dbReference type="Proteomes" id="UP000282312">
    <property type="component" value="Unassembled WGS sequence"/>
</dbReference>
<organism evidence="1 2">
    <name type="scientific">Micromonospora inaquosa</name>
    <dbReference type="NCBI Taxonomy" id="2203716"/>
    <lineage>
        <taxon>Bacteria</taxon>
        <taxon>Bacillati</taxon>
        <taxon>Actinomycetota</taxon>
        <taxon>Actinomycetes</taxon>
        <taxon>Micromonosporales</taxon>
        <taxon>Micromonosporaceae</taxon>
        <taxon>Micromonospora</taxon>
    </lineage>
</organism>
<dbReference type="EMBL" id="QGSZ01000147">
    <property type="protein sequence ID" value="RQX05920.1"/>
    <property type="molecule type" value="Genomic_DNA"/>
</dbReference>
<reference evidence="1 2" key="1">
    <citation type="submission" date="2018-05" db="EMBL/GenBank/DDBJ databases">
        <title>Micromonospora from Atacama Desert.</title>
        <authorList>
            <person name="Carro L."/>
            <person name="Goodfellow M."/>
            <person name="Klenk H.-P."/>
        </authorList>
    </citation>
    <scope>NUCLEOTIDE SEQUENCE [LARGE SCALE GENOMIC DNA]</scope>
    <source>
        <strain evidence="1 2">LB39</strain>
    </source>
</reference>
<sequence length="1096" mass="118605">MHCGDIYVQPQTPCRSLYRDSVVTQIAPTSLQGRGTELDELRHFCTVPDGEPYVWWQASAWSGKTAMLSWFVLNPPPGVRIVSFFITARLKGHADRSAFLEFVLAQLSEILDEPMPMFTDASGEVEFRDRLARTARFCADLGERLVLVVDGLDEDRGVMAGPDAYSIAALLPQDLPDGVRVIVAGRPNPPIPADVPAAHPLRRASVVRALATSPHATAIQTDMRLEIRRLLLGSDLERDLLGLVTAAGGGLSGPDLAELTHTPVFIVEEHLRTVTGRSFAKRPADWRPDAHPEVYLLGHEEIQVEAVNRLGEAVLREHRKRLHEWADSYRTRNWPAETPEYLLRGYGRLLHEVGALPRMLAITTDQTRYDRLFTISGGDFAALSEIGAVQEMLQSGAPGDLVSLGRVAVHRLRITKRAESIRVNLPHVWARLGQPGRAETLARSMPDPDRRAWALAGVARAVAANGQTEKAARITDAVTVPRWRSYALTGMARALAVSGEVDRARQLALQAEETAEGVEAMAGLMEVYALCGDKERVRHMFLSCKRDDHDAWALAGPLATAGDVAGAQEIAASIDQPRWRTYALVGIAHALARSGDRIRAQEFAAQARDQAAMLEGSGQHGFAMAPLVTVLFATGEQEQSARLVDRIEEIITAGEPTFYRAYAWAELAKAVAATGDLDRAGEYAERAEQATVAEIGMDRELAALVQPLRAIGEPELARRAAQQITEPYVRAWALTAVVDTAADTALAQAKAAAMSIAEPGFRLDALGAVADVALRVGDVPTARALIDESVEVSGAQGDEFYAVSGLASAIGLYGRLGESGRALELANRAEEKASSITHPSVRAAAMAPVLAALTVCGEVDLAWEMAQRLERFAVEVDDRLDADVARTHLAVALAPASRAHATEVARRIENPVAMMTGPNVIAVVLTGDFDRAEQAARAIDDGFAWIFLAQLADAAAANGDPRRALRLAREAAQGKDIDLLHDAALVILIGAMVRLGERGKAADLAARIRSLHKRVWAVAELAQDPAERRAAVASALRVTDWSPVWQPVLSPLDSRPPELQKDLVLVPARILAAAAPEALKTVAEELLLITENEMRR</sequence>
<dbReference type="Gene3D" id="1.25.40.10">
    <property type="entry name" value="Tetratricopeptide repeat domain"/>
    <property type="match status" value="3"/>
</dbReference>
<protein>
    <submittedName>
        <fullName evidence="1">Uncharacterized protein</fullName>
    </submittedName>
</protein>
<gene>
    <name evidence="1" type="ORF">DLJ59_06330</name>
</gene>
<comment type="caution">
    <text evidence="1">The sequence shown here is derived from an EMBL/GenBank/DDBJ whole genome shotgun (WGS) entry which is preliminary data.</text>
</comment>
<evidence type="ECO:0000313" key="1">
    <source>
        <dbReference type="EMBL" id="RQX05920.1"/>
    </source>
</evidence>
<dbReference type="InterPro" id="IPR011990">
    <property type="entry name" value="TPR-like_helical_dom_sf"/>
</dbReference>
<evidence type="ECO:0000313" key="2">
    <source>
        <dbReference type="Proteomes" id="UP000282312"/>
    </source>
</evidence>
<proteinExistence type="predicted"/>
<keyword evidence="2" id="KW-1185">Reference proteome</keyword>
<name>A0A3N9WYZ3_9ACTN</name>
<accession>A0A3N9WYZ3</accession>
<dbReference type="AlphaFoldDB" id="A0A3N9WYZ3"/>